<dbReference type="GO" id="GO:0006950">
    <property type="term" value="P:response to stress"/>
    <property type="evidence" value="ECO:0007669"/>
    <property type="project" value="UniProtKB-ARBA"/>
</dbReference>
<evidence type="ECO:0000259" key="8">
    <source>
        <dbReference type="Pfam" id="PF08281"/>
    </source>
</evidence>
<dbReference type="InterPro" id="IPR000838">
    <property type="entry name" value="RNA_pol_sigma70_ECF_CS"/>
</dbReference>
<dbReference type="InterPro" id="IPR013324">
    <property type="entry name" value="RNA_pol_sigma_r3/r4-like"/>
</dbReference>
<keyword evidence="2 6" id="KW-0805">Transcription regulation</keyword>
<dbReference type="CDD" id="cd06171">
    <property type="entry name" value="Sigma70_r4"/>
    <property type="match status" value="1"/>
</dbReference>
<sequence>MRVTRDPADDERTTELALAAGRGDQAALEAWVRATQADVWRFVAHLTGVAVADDLTQETYLRAFGSLPRFAGRSSSRTWLLSIARRVTIDQIRSASVRPRVAGNVDWEPAAEQNDARRHRSGAGFEDTVELGVLLDGLDAQRREALVLTQLLGMSYAEAAEVCGCPVGTVRSRVARAREDLLSARDERDNAV</sequence>
<dbReference type="Proteomes" id="UP000242444">
    <property type="component" value="Unassembled WGS sequence"/>
</dbReference>
<dbReference type="SUPFAM" id="SSF88946">
    <property type="entry name" value="Sigma2 domain of RNA polymerase sigma factors"/>
    <property type="match status" value="1"/>
</dbReference>
<proteinExistence type="inferred from homology"/>
<evidence type="ECO:0000256" key="1">
    <source>
        <dbReference type="ARBA" id="ARBA00010641"/>
    </source>
</evidence>
<evidence type="ECO:0000256" key="2">
    <source>
        <dbReference type="ARBA" id="ARBA00023015"/>
    </source>
</evidence>
<dbReference type="NCBIfam" id="TIGR02937">
    <property type="entry name" value="sigma70-ECF"/>
    <property type="match status" value="1"/>
</dbReference>
<evidence type="ECO:0000256" key="6">
    <source>
        <dbReference type="RuleBase" id="RU000716"/>
    </source>
</evidence>
<evidence type="ECO:0000313" key="10">
    <source>
        <dbReference type="Proteomes" id="UP000242444"/>
    </source>
</evidence>
<dbReference type="GO" id="GO:0016987">
    <property type="term" value="F:sigma factor activity"/>
    <property type="evidence" value="ECO:0007669"/>
    <property type="project" value="UniProtKB-KW"/>
</dbReference>
<dbReference type="Pfam" id="PF08281">
    <property type="entry name" value="Sigma70_r4_2"/>
    <property type="match status" value="1"/>
</dbReference>
<dbReference type="PROSITE" id="PS01063">
    <property type="entry name" value="SIGMA70_ECF"/>
    <property type="match status" value="1"/>
</dbReference>
<dbReference type="InterPro" id="IPR013249">
    <property type="entry name" value="RNA_pol_sigma70_r4_t2"/>
</dbReference>
<gene>
    <name evidence="9" type="ORF">CFN78_12650</name>
</gene>
<keyword evidence="10" id="KW-1185">Reference proteome</keyword>
<name>A0A263D6V9_9PSEU</name>
<dbReference type="PANTHER" id="PTHR43133">
    <property type="entry name" value="RNA POLYMERASE ECF-TYPE SIGMA FACTO"/>
    <property type="match status" value="1"/>
</dbReference>
<accession>A0A263D6V9</accession>
<keyword evidence="4 6" id="KW-0238">DNA-binding</keyword>
<organism evidence="9 10">
    <name type="scientific">Amycolatopsis antarctica</name>
    <dbReference type="NCBI Taxonomy" id="1854586"/>
    <lineage>
        <taxon>Bacteria</taxon>
        <taxon>Bacillati</taxon>
        <taxon>Actinomycetota</taxon>
        <taxon>Actinomycetes</taxon>
        <taxon>Pseudonocardiales</taxon>
        <taxon>Pseudonocardiaceae</taxon>
        <taxon>Amycolatopsis</taxon>
    </lineage>
</organism>
<protein>
    <recommendedName>
        <fullName evidence="6">RNA polymerase sigma factor</fullName>
    </recommendedName>
</protein>
<dbReference type="AlphaFoldDB" id="A0A263D6V9"/>
<keyword evidence="3 6" id="KW-0731">Sigma factor</keyword>
<keyword evidence="5 6" id="KW-0804">Transcription</keyword>
<evidence type="ECO:0000256" key="3">
    <source>
        <dbReference type="ARBA" id="ARBA00023082"/>
    </source>
</evidence>
<evidence type="ECO:0000256" key="5">
    <source>
        <dbReference type="ARBA" id="ARBA00023163"/>
    </source>
</evidence>
<dbReference type="GO" id="GO:0003677">
    <property type="term" value="F:DNA binding"/>
    <property type="evidence" value="ECO:0007669"/>
    <property type="project" value="UniProtKB-KW"/>
</dbReference>
<dbReference type="InterPro" id="IPR036388">
    <property type="entry name" value="WH-like_DNA-bd_sf"/>
</dbReference>
<dbReference type="PANTHER" id="PTHR43133:SF61">
    <property type="entry name" value="ECF RNA POLYMERASE SIGMA FACTOR SIGC"/>
    <property type="match status" value="1"/>
</dbReference>
<reference evidence="9 10" key="1">
    <citation type="submission" date="2017-07" db="EMBL/GenBank/DDBJ databases">
        <title>Amycolatopsis antarcticus sp. nov., isolated from the surface of an Antarcticus brown macroalga.</title>
        <authorList>
            <person name="Wang J."/>
            <person name="Leiva S."/>
            <person name="Huang J."/>
            <person name="Huang Y."/>
        </authorList>
    </citation>
    <scope>NUCLEOTIDE SEQUENCE [LARGE SCALE GENOMIC DNA]</scope>
    <source>
        <strain evidence="9 10">AU-G6</strain>
    </source>
</reference>
<feature type="domain" description="RNA polymerase sigma-70 region 2" evidence="7">
    <location>
        <begin position="32"/>
        <end position="96"/>
    </location>
</feature>
<dbReference type="EMBL" id="NKYE01000006">
    <property type="protein sequence ID" value="OZM73145.1"/>
    <property type="molecule type" value="Genomic_DNA"/>
</dbReference>
<dbReference type="InterPro" id="IPR039425">
    <property type="entry name" value="RNA_pol_sigma-70-like"/>
</dbReference>
<dbReference type="InterPro" id="IPR007627">
    <property type="entry name" value="RNA_pol_sigma70_r2"/>
</dbReference>
<dbReference type="OrthoDB" id="3821507at2"/>
<dbReference type="InterPro" id="IPR014284">
    <property type="entry name" value="RNA_pol_sigma-70_dom"/>
</dbReference>
<feature type="domain" description="RNA polymerase sigma factor 70 region 4 type 2" evidence="8">
    <location>
        <begin position="130"/>
        <end position="181"/>
    </location>
</feature>
<dbReference type="Pfam" id="PF04542">
    <property type="entry name" value="Sigma70_r2"/>
    <property type="match status" value="1"/>
</dbReference>
<comment type="caution">
    <text evidence="9">The sequence shown here is derived from an EMBL/GenBank/DDBJ whole genome shotgun (WGS) entry which is preliminary data.</text>
</comment>
<dbReference type="InterPro" id="IPR013325">
    <property type="entry name" value="RNA_pol_sigma_r2"/>
</dbReference>
<dbReference type="GO" id="GO:0006352">
    <property type="term" value="P:DNA-templated transcription initiation"/>
    <property type="evidence" value="ECO:0007669"/>
    <property type="project" value="InterPro"/>
</dbReference>
<dbReference type="Gene3D" id="1.10.10.10">
    <property type="entry name" value="Winged helix-like DNA-binding domain superfamily/Winged helix DNA-binding domain"/>
    <property type="match status" value="1"/>
</dbReference>
<comment type="similarity">
    <text evidence="1 6">Belongs to the sigma-70 factor family. ECF subfamily.</text>
</comment>
<dbReference type="Gene3D" id="1.10.1740.10">
    <property type="match status" value="1"/>
</dbReference>
<dbReference type="NCBIfam" id="NF007231">
    <property type="entry name" value="PRK09649.1"/>
    <property type="match status" value="1"/>
</dbReference>
<evidence type="ECO:0000256" key="4">
    <source>
        <dbReference type="ARBA" id="ARBA00023125"/>
    </source>
</evidence>
<dbReference type="SUPFAM" id="SSF88659">
    <property type="entry name" value="Sigma3 and sigma4 domains of RNA polymerase sigma factors"/>
    <property type="match status" value="1"/>
</dbReference>
<evidence type="ECO:0000313" key="9">
    <source>
        <dbReference type="EMBL" id="OZM73145.1"/>
    </source>
</evidence>
<evidence type="ECO:0000259" key="7">
    <source>
        <dbReference type="Pfam" id="PF04542"/>
    </source>
</evidence>
<dbReference type="InParanoid" id="A0A263D6V9"/>